<dbReference type="KEGG" id="ccb:Clocel_1586"/>
<dbReference type="Pfam" id="PF13561">
    <property type="entry name" value="adh_short_C2"/>
    <property type="match status" value="1"/>
</dbReference>
<comment type="similarity">
    <text evidence="1">Belongs to the short-chain dehydrogenases/reductases (SDR) family.</text>
</comment>
<evidence type="ECO:0000256" key="2">
    <source>
        <dbReference type="ARBA" id="ARBA00023002"/>
    </source>
</evidence>
<dbReference type="STRING" id="573061.Clocel_1586"/>
<evidence type="ECO:0000256" key="1">
    <source>
        <dbReference type="ARBA" id="ARBA00006484"/>
    </source>
</evidence>
<keyword evidence="3" id="KW-0753">Steroid metabolism</keyword>
<dbReference type="GO" id="GO:0032787">
    <property type="term" value="P:monocarboxylic acid metabolic process"/>
    <property type="evidence" value="ECO:0007669"/>
    <property type="project" value="UniProtKB-ARBA"/>
</dbReference>
<dbReference type="GO" id="GO:0008202">
    <property type="term" value="P:steroid metabolic process"/>
    <property type="evidence" value="ECO:0007669"/>
    <property type="project" value="UniProtKB-KW"/>
</dbReference>
<dbReference type="FunFam" id="3.40.50.720:FF:000173">
    <property type="entry name" value="3-oxoacyl-[acyl-carrier protein] reductase"/>
    <property type="match status" value="1"/>
</dbReference>
<dbReference type="InterPro" id="IPR036291">
    <property type="entry name" value="NAD(P)-bd_dom_sf"/>
</dbReference>
<protein>
    <submittedName>
        <fullName evidence="4">Short-chain dehydrogenase/reductase SDR</fullName>
    </submittedName>
</protein>
<dbReference type="PROSITE" id="PS00061">
    <property type="entry name" value="ADH_SHORT"/>
    <property type="match status" value="1"/>
</dbReference>
<dbReference type="Proteomes" id="UP000002730">
    <property type="component" value="Chromosome"/>
</dbReference>
<gene>
    <name evidence="4" type="ordered locus">Clocel_1586</name>
</gene>
<evidence type="ECO:0000313" key="4">
    <source>
        <dbReference type="EMBL" id="ADL51333.1"/>
    </source>
</evidence>
<dbReference type="OrthoDB" id="9803333at2"/>
<evidence type="ECO:0000256" key="3">
    <source>
        <dbReference type="ARBA" id="ARBA00023221"/>
    </source>
</evidence>
<name>D9SWX2_CLOC7</name>
<dbReference type="EMBL" id="CP002160">
    <property type="protein sequence ID" value="ADL51333.1"/>
    <property type="molecule type" value="Genomic_DNA"/>
</dbReference>
<organism evidence="4 5">
    <name type="scientific">Clostridium cellulovorans (strain ATCC 35296 / DSM 3052 / OCM 3 / 743B)</name>
    <dbReference type="NCBI Taxonomy" id="573061"/>
    <lineage>
        <taxon>Bacteria</taxon>
        <taxon>Bacillati</taxon>
        <taxon>Bacillota</taxon>
        <taxon>Clostridia</taxon>
        <taxon>Eubacteriales</taxon>
        <taxon>Clostridiaceae</taxon>
        <taxon>Clostridium</taxon>
    </lineage>
</organism>
<dbReference type="InterPro" id="IPR050259">
    <property type="entry name" value="SDR"/>
</dbReference>
<keyword evidence="2" id="KW-0560">Oxidoreductase</keyword>
<accession>D9SWX2</accession>
<keyword evidence="3" id="KW-0443">Lipid metabolism</keyword>
<dbReference type="InterPro" id="IPR020904">
    <property type="entry name" value="Sc_DH/Rdtase_CS"/>
</dbReference>
<dbReference type="PANTHER" id="PTHR42879">
    <property type="entry name" value="3-OXOACYL-(ACYL-CARRIER-PROTEIN) REDUCTASE"/>
    <property type="match status" value="1"/>
</dbReference>
<dbReference type="SUPFAM" id="SSF51735">
    <property type="entry name" value="NAD(P)-binding Rossmann-fold domains"/>
    <property type="match status" value="1"/>
</dbReference>
<dbReference type="InterPro" id="IPR002347">
    <property type="entry name" value="SDR_fam"/>
</dbReference>
<dbReference type="GO" id="GO:0016491">
    <property type="term" value="F:oxidoreductase activity"/>
    <property type="evidence" value="ECO:0007669"/>
    <property type="project" value="UniProtKB-KW"/>
</dbReference>
<dbReference type="NCBIfam" id="NF047420">
    <property type="entry name" value="EF_P_mod_YmfI"/>
    <property type="match status" value="1"/>
</dbReference>
<evidence type="ECO:0000313" key="5">
    <source>
        <dbReference type="Proteomes" id="UP000002730"/>
    </source>
</evidence>
<dbReference type="PRINTS" id="PR00081">
    <property type="entry name" value="GDHRDH"/>
</dbReference>
<dbReference type="HOGENOM" id="CLU_010194_1_3_9"/>
<dbReference type="AlphaFoldDB" id="D9SWX2"/>
<sequence>MNLNKKVAIITGGTRGIGKGIAKELGQAGATVILIYKSDEKAAKETLDEFNSIGINAKVIKGDVSSFSFANNIVENIIEEYKKVDILVNNAAISKIGLLIDMNEEDYEEIINTNFKSVFNCTRAVLPQMLSRQCGIILNISSMWGQLGASCEVLYSASKGAIDSFTKALAKEVAPSGIRVNAISPGVIDTAMNQCFSQEEKNALEDEIALMRFGTCEEVGKAALFLCSDYSSYITGEILKVDGGKL</sequence>
<dbReference type="eggNOG" id="COG1028">
    <property type="taxonomic scope" value="Bacteria"/>
</dbReference>
<dbReference type="NCBIfam" id="NF005559">
    <property type="entry name" value="PRK07231.1"/>
    <property type="match status" value="1"/>
</dbReference>
<proteinExistence type="inferred from homology"/>
<dbReference type="RefSeq" id="WP_010077459.1">
    <property type="nucleotide sequence ID" value="NC_014393.1"/>
</dbReference>
<reference evidence="4 5" key="1">
    <citation type="submission" date="2010-08" db="EMBL/GenBank/DDBJ databases">
        <title>Complete sequence of Clostridium cellulovorans 743B.</title>
        <authorList>
            <consortium name="US DOE Joint Genome Institute"/>
            <person name="Lucas S."/>
            <person name="Copeland A."/>
            <person name="Lapidus A."/>
            <person name="Cheng J.-F."/>
            <person name="Bruce D."/>
            <person name="Goodwin L."/>
            <person name="Pitluck S."/>
            <person name="Chertkov O."/>
            <person name="Detter J.C."/>
            <person name="Han C."/>
            <person name="Tapia R."/>
            <person name="Land M."/>
            <person name="Hauser L."/>
            <person name="Chang Y.-J."/>
            <person name="Jeffries C."/>
            <person name="Kyrpides N."/>
            <person name="Ivanova N."/>
            <person name="Mikhailova N."/>
            <person name="Hemme C.L."/>
            <person name="Woyke T."/>
        </authorList>
    </citation>
    <scope>NUCLEOTIDE SEQUENCE [LARGE SCALE GENOMIC DNA]</scope>
    <source>
        <strain evidence="5">ATCC 35296 / DSM 3052 / OCM 3 / 743B</strain>
    </source>
</reference>
<dbReference type="Gene3D" id="3.40.50.720">
    <property type="entry name" value="NAD(P)-binding Rossmann-like Domain"/>
    <property type="match status" value="1"/>
</dbReference>
<dbReference type="PRINTS" id="PR00080">
    <property type="entry name" value="SDRFAMILY"/>
</dbReference>
<dbReference type="PANTHER" id="PTHR42879:SF2">
    <property type="entry name" value="3-OXOACYL-[ACYL-CARRIER-PROTEIN] REDUCTASE FABG"/>
    <property type="match status" value="1"/>
</dbReference>
<keyword evidence="5" id="KW-1185">Reference proteome</keyword>